<proteinExistence type="predicted"/>
<evidence type="ECO:0000313" key="2">
    <source>
        <dbReference type="EMBL" id="KAK9892182.1"/>
    </source>
</evidence>
<comment type="caution">
    <text evidence="2">The sequence shown here is derived from an EMBL/GenBank/DDBJ whole genome shotgun (WGS) entry which is preliminary data.</text>
</comment>
<dbReference type="EMBL" id="JARQZJ010000133">
    <property type="protein sequence ID" value="KAK9892182.1"/>
    <property type="molecule type" value="Genomic_DNA"/>
</dbReference>
<dbReference type="AlphaFoldDB" id="A0AAW1V907"/>
<sequence>MAFKNSKFLYNIISRGAQIKLNLKTIRQYSEKKGGRDPCKPKDPCAPKDPCPAKEKCENNTCSNNPCAKKPPPPKDKCDP</sequence>
<evidence type="ECO:0000256" key="1">
    <source>
        <dbReference type="SAM" id="MobiDB-lite"/>
    </source>
</evidence>
<dbReference type="Proteomes" id="UP001431783">
    <property type="component" value="Unassembled WGS sequence"/>
</dbReference>
<gene>
    <name evidence="2" type="ORF">WA026_018987</name>
</gene>
<organism evidence="2 3">
    <name type="scientific">Henosepilachna vigintioctopunctata</name>
    <dbReference type="NCBI Taxonomy" id="420089"/>
    <lineage>
        <taxon>Eukaryota</taxon>
        <taxon>Metazoa</taxon>
        <taxon>Ecdysozoa</taxon>
        <taxon>Arthropoda</taxon>
        <taxon>Hexapoda</taxon>
        <taxon>Insecta</taxon>
        <taxon>Pterygota</taxon>
        <taxon>Neoptera</taxon>
        <taxon>Endopterygota</taxon>
        <taxon>Coleoptera</taxon>
        <taxon>Polyphaga</taxon>
        <taxon>Cucujiformia</taxon>
        <taxon>Coccinelloidea</taxon>
        <taxon>Coccinellidae</taxon>
        <taxon>Epilachninae</taxon>
        <taxon>Epilachnini</taxon>
        <taxon>Henosepilachna</taxon>
    </lineage>
</organism>
<reference evidence="2 3" key="1">
    <citation type="submission" date="2023-03" db="EMBL/GenBank/DDBJ databases">
        <title>Genome insight into feeding habits of ladybird beetles.</title>
        <authorList>
            <person name="Li H.-S."/>
            <person name="Huang Y.-H."/>
            <person name="Pang H."/>
        </authorList>
    </citation>
    <scope>NUCLEOTIDE SEQUENCE [LARGE SCALE GENOMIC DNA]</scope>
    <source>
        <strain evidence="2">SYSU_2023b</strain>
        <tissue evidence="2">Whole body</tissue>
    </source>
</reference>
<name>A0AAW1V907_9CUCU</name>
<accession>A0AAW1V907</accession>
<feature type="region of interest" description="Disordered" evidence="1">
    <location>
        <begin position="56"/>
        <end position="80"/>
    </location>
</feature>
<protein>
    <submittedName>
        <fullName evidence="2">Uncharacterized protein</fullName>
    </submittedName>
</protein>
<keyword evidence="3" id="KW-1185">Reference proteome</keyword>
<evidence type="ECO:0000313" key="3">
    <source>
        <dbReference type="Proteomes" id="UP001431783"/>
    </source>
</evidence>